<keyword evidence="4 5" id="KW-0472">Membrane</keyword>
<feature type="transmembrane region" description="Helical" evidence="5">
    <location>
        <begin position="96"/>
        <end position="115"/>
    </location>
</feature>
<dbReference type="EMBL" id="FCOM02000140">
    <property type="protein sequence ID" value="SAL88540.1"/>
    <property type="molecule type" value="Genomic_DNA"/>
</dbReference>
<evidence type="ECO:0000313" key="6">
    <source>
        <dbReference type="EMBL" id="SAL88540.1"/>
    </source>
</evidence>
<feature type="transmembrane region" description="Helical" evidence="5">
    <location>
        <begin position="121"/>
        <end position="146"/>
    </location>
</feature>
<keyword evidence="7" id="KW-1185">Reference proteome</keyword>
<sequence length="230" mass="25215">MRFLHNKPDSRMRGSTRAARSWAADVGPGLVTTASDNDPSGLATYSLAGAWYGFDMLWVCVLTYPLTVALQLIASRVAAITGRGLTVNMREHYSPLFFYFGVGRFLLANTFNIAVDVLAMGIALRVFCGGSVAWLTLASGGASLALQWCIPYARYARVLKWLTLAMFAYVGVILVIDGSVAAAAINMQMETALESAVLTARKIHGFHVHVFAREYPRMDRSRCPTRAMKH</sequence>
<dbReference type="Pfam" id="PF01566">
    <property type="entry name" value="Nramp"/>
    <property type="match status" value="1"/>
</dbReference>
<name>A0A158L6N1_9BURK</name>
<dbReference type="Proteomes" id="UP000055019">
    <property type="component" value="Unassembled WGS sequence"/>
</dbReference>
<reference evidence="6" key="1">
    <citation type="submission" date="2016-01" db="EMBL/GenBank/DDBJ databases">
        <authorList>
            <person name="Peeters C."/>
        </authorList>
    </citation>
    <scope>NUCLEOTIDE SEQUENCE [LARGE SCALE GENOMIC DNA]</scope>
    <source>
        <strain evidence="6">LMG 29317</strain>
    </source>
</reference>
<keyword evidence="2 5" id="KW-0812">Transmembrane</keyword>
<evidence type="ECO:0000256" key="1">
    <source>
        <dbReference type="ARBA" id="ARBA00004141"/>
    </source>
</evidence>
<evidence type="ECO:0000256" key="2">
    <source>
        <dbReference type="ARBA" id="ARBA00022692"/>
    </source>
</evidence>
<dbReference type="GO" id="GO:0016020">
    <property type="term" value="C:membrane"/>
    <property type="evidence" value="ECO:0007669"/>
    <property type="project" value="UniProtKB-SubCell"/>
</dbReference>
<dbReference type="InterPro" id="IPR001046">
    <property type="entry name" value="NRAMP_fam"/>
</dbReference>
<evidence type="ECO:0000256" key="5">
    <source>
        <dbReference type="SAM" id="Phobius"/>
    </source>
</evidence>
<comment type="subcellular location">
    <subcellularLocation>
        <location evidence="1">Membrane</location>
        <topology evidence="1">Multi-pass membrane protein</topology>
    </subcellularLocation>
</comment>
<keyword evidence="3 5" id="KW-1133">Transmembrane helix</keyword>
<evidence type="ECO:0000313" key="7">
    <source>
        <dbReference type="Proteomes" id="UP000055019"/>
    </source>
</evidence>
<dbReference type="AlphaFoldDB" id="A0A158L6N1"/>
<organism evidence="6 7">
    <name type="scientific">Caballeronia arvi</name>
    <dbReference type="NCBI Taxonomy" id="1777135"/>
    <lineage>
        <taxon>Bacteria</taxon>
        <taxon>Pseudomonadati</taxon>
        <taxon>Pseudomonadota</taxon>
        <taxon>Betaproteobacteria</taxon>
        <taxon>Burkholderiales</taxon>
        <taxon>Burkholderiaceae</taxon>
        <taxon>Caballeronia</taxon>
    </lineage>
</organism>
<proteinExistence type="predicted"/>
<comment type="caution">
    <text evidence="6">The sequence shown here is derived from an EMBL/GenBank/DDBJ whole genome shotgun (WGS) entry which is preliminary data.</text>
</comment>
<protein>
    <submittedName>
        <fullName evidence="6">Natural resistance-associated macrophage protein</fullName>
    </submittedName>
</protein>
<feature type="transmembrane region" description="Helical" evidence="5">
    <location>
        <begin position="158"/>
        <end position="185"/>
    </location>
</feature>
<evidence type="ECO:0000256" key="4">
    <source>
        <dbReference type="ARBA" id="ARBA00023136"/>
    </source>
</evidence>
<accession>A0A158L6N1</accession>
<evidence type="ECO:0000256" key="3">
    <source>
        <dbReference type="ARBA" id="ARBA00022989"/>
    </source>
</evidence>
<gene>
    <name evidence="6" type="ORF">AWB74_08612</name>
</gene>
<dbReference type="GO" id="GO:0046873">
    <property type="term" value="F:metal ion transmembrane transporter activity"/>
    <property type="evidence" value="ECO:0007669"/>
    <property type="project" value="InterPro"/>
</dbReference>
<feature type="transmembrane region" description="Helical" evidence="5">
    <location>
        <begin position="56"/>
        <end position="75"/>
    </location>
</feature>